<dbReference type="PANTHER" id="PTHR43019">
    <property type="entry name" value="SERINE ENDOPROTEASE DEGS"/>
    <property type="match status" value="1"/>
</dbReference>
<proteinExistence type="predicted"/>
<evidence type="ECO:0000313" key="7">
    <source>
        <dbReference type="EMBL" id="BDS05355.1"/>
    </source>
</evidence>
<keyword evidence="2 5" id="KW-0812">Transmembrane</keyword>
<evidence type="ECO:0000256" key="5">
    <source>
        <dbReference type="SAM" id="Phobius"/>
    </source>
</evidence>
<dbReference type="GO" id="GO:0016020">
    <property type="term" value="C:membrane"/>
    <property type="evidence" value="ECO:0007669"/>
    <property type="project" value="UniProtKB-SubCell"/>
</dbReference>
<evidence type="ECO:0000256" key="2">
    <source>
        <dbReference type="ARBA" id="ARBA00022692"/>
    </source>
</evidence>
<dbReference type="GO" id="GO:0006508">
    <property type="term" value="P:proteolysis"/>
    <property type="evidence" value="ECO:0007669"/>
    <property type="project" value="InterPro"/>
</dbReference>
<keyword evidence="4 5" id="KW-0472">Membrane</keyword>
<feature type="transmembrane region" description="Helical" evidence="5">
    <location>
        <begin position="167"/>
        <end position="187"/>
    </location>
</feature>
<dbReference type="Pfam" id="PF06271">
    <property type="entry name" value="RDD"/>
    <property type="match status" value="1"/>
</dbReference>
<dbReference type="SUPFAM" id="SSF50494">
    <property type="entry name" value="Trypsin-like serine proteases"/>
    <property type="match status" value="1"/>
</dbReference>
<comment type="subcellular location">
    <subcellularLocation>
        <location evidence="1">Membrane</location>
        <topology evidence="1">Multi-pass membrane protein</topology>
    </subcellularLocation>
</comment>
<dbReference type="InterPro" id="IPR009003">
    <property type="entry name" value="Peptidase_S1_PA"/>
</dbReference>
<dbReference type="AlphaFoldDB" id="A0AAT9FHA1"/>
<dbReference type="PRINTS" id="PR00834">
    <property type="entry name" value="PROTEASES2C"/>
</dbReference>
<evidence type="ECO:0000256" key="4">
    <source>
        <dbReference type="ARBA" id="ARBA00023136"/>
    </source>
</evidence>
<organism evidence="7">
    <name type="scientific">Oceaniferula spumae</name>
    <dbReference type="NCBI Taxonomy" id="2979115"/>
    <lineage>
        <taxon>Bacteria</taxon>
        <taxon>Pseudomonadati</taxon>
        <taxon>Verrucomicrobiota</taxon>
        <taxon>Verrucomicrobiia</taxon>
        <taxon>Verrucomicrobiales</taxon>
        <taxon>Verrucomicrobiaceae</taxon>
        <taxon>Oceaniferula</taxon>
    </lineage>
</organism>
<name>A0AAT9FHA1_9BACT</name>
<sequence length="447" mass="48880">MTPHSIQLSDGPKSPSLFWRRFAAVLIDLLVLDIFERIALGIIGTNLWALILAWAAFLLVWYTSSHLTGASPGKLLAGTITRYKVDEFSGPALILLRFIVVWAPLLAIKLLYTTPSESHPFLWLCLLWYLLVAVGMAITRGKGGLQDQICDSQTMASPLTAHSKTRKLVICGALLLCVLLRLHWAYLADVQWQKDHRGGDSAVTGNETLPPETPGIPFESLKLSAPFVRGYFIEEDSLSPNDTVRWTGSAVVIGKIKDKLYLVTNRHVLGLEALAASDDDGTPETSNYDLRIIFASGKYATVEHFTLRRDDFDLTWLVIDGTGLVEGRDYQTLEYTGSIPIRLGDDVVAVGSPNELHGTHTFGKISAIRESGAVIQTDAAINPGNSGGPLLVKSGDRYHWIGVNTWKVGGNDNLGFAISAALVITDDQVRVEANARGATQAVEELYR</sequence>
<keyword evidence="3 5" id="KW-1133">Transmembrane helix</keyword>
<protein>
    <recommendedName>
        <fullName evidence="6">RDD domain-containing protein</fullName>
    </recommendedName>
</protein>
<evidence type="ECO:0000259" key="6">
    <source>
        <dbReference type="Pfam" id="PF06271"/>
    </source>
</evidence>
<dbReference type="InterPro" id="IPR010432">
    <property type="entry name" value="RDD"/>
</dbReference>
<dbReference type="KEGG" id="osu:NT6N_03950"/>
<dbReference type="Gene3D" id="2.40.10.120">
    <property type="match status" value="1"/>
</dbReference>
<dbReference type="EMBL" id="AP026866">
    <property type="protein sequence ID" value="BDS05355.1"/>
    <property type="molecule type" value="Genomic_DNA"/>
</dbReference>
<feature type="domain" description="RDD" evidence="6">
    <location>
        <begin position="17"/>
        <end position="150"/>
    </location>
</feature>
<reference evidence="7" key="1">
    <citation type="submission" date="2024-07" db="EMBL/GenBank/DDBJ databases">
        <title>Complete genome sequence of Verrucomicrobiaceae bacterium NT6N.</title>
        <authorList>
            <person name="Huang C."/>
            <person name="Takami H."/>
            <person name="Hamasaki K."/>
        </authorList>
    </citation>
    <scope>NUCLEOTIDE SEQUENCE</scope>
    <source>
        <strain evidence="7">NT6N</strain>
    </source>
</reference>
<gene>
    <name evidence="7" type="ORF">NT6N_03950</name>
</gene>
<dbReference type="Pfam" id="PF13365">
    <property type="entry name" value="Trypsin_2"/>
    <property type="match status" value="1"/>
</dbReference>
<accession>A0AAT9FHA1</accession>
<feature type="transmembrane region" description="Helical" evidence="5">
    <location>
        <begin position="88"/>
        <end position="108"/>
    </location>
</feature>
<evidence type="ECO:0000256" key="3">
    <source>
        <dbReference type="ARBA" id="ARBA00022989"/>
    </source>
</evidence>
<feature type="transmembrane region" description="Helical" evidence="5">
    <location>
        <begin position="120"/>
        <end position="138"/>
    </location>
</feature>
<dbReference type="InterPro" id="IPR001940">
    <property type="entry name" value="Peptidase_S1C"/>
</dbReference>
<evidence type="ECO:0000256" key="1">
    <source>
        <dbReference type="ARBA" id="ARBA00004141"/>
    </source>
</evidence>
<feature type="transmembrane region" description="Helical" evidence="5">
    <location>
        <begin position="47"/>
        <end position="68"/>
    </location>
</feature>
<dbReference type="GO" id="GO:0004252">
    <property type="term" value="F:serine-type endopeptidase activity"/>
    <property type="evidence" value="ECO:0007669"/>
    <property type="project" value="InterPro"/>
</dbReference>